<feature type="region of interest" description="Disordered" evidence="5">
    <location>
        <begin position="306"/>
        <end position="330"/>
    </location>
</feature>
<protein>
    <submittedName>
        <fullName evidence="8">RDD family protein</fullName>
    </submittedName>
</protein>
<keyword evidence="2 6" id="KW-0812">Transmembrane</keyword>
<dbReference type="EMBL" id="JBHRXJ010000011">
    <property type="protein sequence ID" value="MFC3529387.1"/>
    <property type="molecule type" value="Genomic_DNA"/>
</dbReference>
<evidence type="ECO:0000256" key="2">
    <source>
        <dbReference type="ARBA" id="ARBA00022692"/>
    </source>
</evidence>
<evidence type="ECO:0000313" key="9">
    <source>
        <dbReference type="Proteomes" id="UP001595721"/>
    </source>
</evidence>
<comment type="subcellular location">
    <subcellularLocation>
        <location evidence="1">Membrane</location>
        <topology evidence="1">Multi-pass membrane protein</topology>
    </subcellularLocation>
</comment>
<feature type="transmembrane region" description="Helical" evidence="6">
    <location>
        <begin position="64"/>
        <end position="83"/>
    </location>
</feature>
<accession>A0ABV7R7K9</accession>
<feature type="region of interest" description="Disordered" evidence="5">
    <location>
        <begin position="1"/>
        <end position="41"/>
    </location>
</feature>
<feature type="transmembrane region" description="Helical" evidence="6">
    <location>
        <begin position="89"/>
        <end position="110"/>
    </location>
</feature>
<keyword evidence="4 6" id="KW-0472">Membrane</keyword>
<evidence type="ECO:0000313" key="8">
    <source>
        <dbReference type="EMBL" id="MFC3529387.1"/>
    </source>
</evidence>
<feature type="compositionally biased region" description="Basic residues" evidence="5">
    <location>
        <begin position="21"/>
        <end position="38"/>
    </location>
</feature>
<gene>
    <name evidence="8" type="ORF">ACFOMH_14500</name>
</gene>
<dbReference type="InterPro" id="IPR010432">
    <property type="entry name" value="RDD"/>
</dbReference>
<evidence type="ECO:0000256" key="5">
    <source>
        <dbReference type="SAM" id="MobiDB-lite"/>
    </source>
</evidence>
<name>A0ABV7R7K9_9RHOB</name>
<organism evidence="8 9">
    <name type="scientific">Paracoccus mangrovi</name>
    <dbReference type="NCBI Taxonomy" id="1715645"/>
    <lineage>
        <taxon>Bacteria</taxon>
        <taxon>Pseudomonadati</taxon>
        <taxon>Pseudomonadota</taxon>
        <taxon>Alphaproteobacteria</taxon>
        <taxon>Rhodobacterales</taxon>
        <taxon>Paracoccaceae</taxon>
        <taxon>Paracoccus</taxon>
    </lineage>
</organism>
<proteinExistence type="predicted"/>
<keyword evidence="9" id="KW-1185">Reference proteome</keyword>
<dbReference type="PANTHER" id="PTHR38480">
    <property type="entry name" value="SLR0254 PROTEIN"/>
    <property type="match status" value="1"/>
</dbReference>
<dbReference type="Pfam" id="PF06271">
    <property type="entry name" value="RDD"/>
    <property type="match status" value="1"/>
</dbReference>
<evidence type="ECO:0000256" key="3">
    <source>
        <dbReference type="ARBA" id="ARBA00022989"/>
    </source>
</evidence>
<dbReference type="Proteomes" id="UP001595721">
    <property type="component" value="Unassembled WGS sequence"/>
</dbReference>
<evidence type="ECO:0000256" key="6">
    <source>
        <dbReference type="SAM" id="Phobius"/>
    </source>
</evidence>
<comment type="caution">
    <text evidence="8">The sequence shown here is derived from an EMBL/GenBank/DDBJ whole genome shotgun (WGS) entry which is preliminary data.</text>
</comment>
<feature type="transmembrane region" description="Helical" evidence="6">
    <location>
        <begin position="168"/>
        <end position="187"/>
    </location>
</feature>
<feature type="domain" description="RDD" evidence="7">
    <location>
        <begin position="54"/>
        <end position="199"/>
    </location>
</feature>
<keyword evidence="3 6" id="KW-1133">Transmembrane helix</keyword>
<evidence type="ECO:0000259" key="7">
    <source>
        <dbReference type="Pfam" id="PF06271"/>
    </source>
</evidence>
<sequence length="330" mass="37158">MSDAATPTSATPTPGMTPAKASRRRARKPRPPKVHTRRWSQIPPEGVPIGFNIATLGSRFGAQFLDILFTYGGALLLLLAVIYAGHLTWLALVAFYSLTILFIRVPYYVLSELIWNGRTLGKLITGIRVISLDGRRLTAHQIVARNLMKEVELFLPIAFIFGAARSSWVETVITLLWCVAVLLVPCLNQRRQRLGDMLADTIVVDTPRAVLLPDLSRVETRRGYEFGPEHLDIYGRYELQVLEQVLRDPPKSPEAHEKISAVTQTIRRRIGYAEAVPAAREWDFLMDFYRSQREFLESRHLFGDSRENKFHAAGNANGKTTEGRPPPTAQ</sequence>
<evidence type="ECO:0000256" key="1">
    <source>
        <dbReference type="ARBA" id="ARBA00004141"/>
    </source>
</evidence>
<dbReference type="PANTHER" id="PTHR38480:SF1">
    <property type="entry name" value="SLR0254 PROTEIN"/>
    <property type="match status" value="1"/>
</dbReference>
<evidence type="ECO:0000256" key="4">
    <source>
        <dbReference type="ARBA" id="ARBA00023136"/>
    </source>
</evidence>
<dbReference type="RefSeq" id="WP_377745330.1">
    <property type="nucleotide sequence ID" value="NZ_JBHRXJ010000011.1"/>
</dbReference>
<reference evidence="9" key="1">
    <citation type="journal article" date="2019" name="Int. J. Syst. Evol. Microbiol.">
        <title>The Global Catalogue of Microorganisms (GCM) 10K type strain sequencing project: providing services to taxonomists for standard genome sequencing and annotation.</title>
        <authorList>
            <consortium name="The Broad Institute Genomics Platform"/>
            <consortium name="The Broad Institute Genome Sequencing Center for Infectious Disease"/>
            <person name="Wu L."/>
            <person name="Ma J."/>
        </authorList>
    </citation>
    <scope>NUCLEOTIDE SEQUENCE [LARGE SCALE GENOMIC DNA]</scope>
    <source>
        <strain evidence="9">KCTC 42899</strain>
    </source>
</reference>
<feature type="compositionally biased region" description="Low complexity" evidence="5">
    <location>
        <begin position="1"/>
        <end position="20"/>
    </location>
</feature>